<sequence>MNPRIEKLCLPRHRRDAVWKFWQPNAKMEKIHPPLFWKTLDYKNIHSKKTTKLKKSNNEYSCLNACKYTTLVYRNASNEKGFHVFVDFEHHGLQHATWKQSIEEYYVSRAELKTKNDKLSIIEFPWLDLNNNNNNKQHFFNSEYLKRQELDRYFETHREKDNLFELDQSSYPNRPMPMSRRPQDALHIDFYPSAQFEGSKTEATFKTFYHRKYLLPQHLREHTIKNLIDIGKHIQLEIDIIGHFVLHPNELSKHEIKMFDLTSEFGDLYEGHIIRINKEKLVLLLASTYYSDVKLAQSEDLEQIINNSIAFDTKMNSSTLEQIVVDHVRTYLQTNNNYSISQIRRIQIELEPLANQEKRQVNVHLITDQDMIETLTIEITREQEPKLFDIQYEDKLYFLQSINEQKMIHSVERKLKQLYAKRCSLIKNEKNHFSYLQLTLDMEYDTINSIEKMFYAYVNHTLTKYSRDECMRIAIEYSFDDLLDELDSNEIQPINNRQLQMMIDDVQVRLRLQMERRLKAETTAKILLIGPSMKTSLDIESVGKEVVVLDHYREIFISKSNTHIDSVKIKDMQRNNGKISFHEEIEGGPTSFDRLPMSIDSLTILTRIQQRKRLALEENDNNVVLLGSGVHRLVTREDPMPRVSFSIDCEQSKTERKSLPHLHKGISIDEQDENSIKTFDTVSINTKSYNTSANTQQQRLFESCQTNEDNQQARKKRMSRSPAEYGKHRQKRKKHKEYQTTSETITHSTCSKDSFFNNLLLLQQNKIMKSTVSMKNYDRKQTYARQSNAKTENSETEGFTLKSRTRLENNRFMKSAEDLSQIKEVMDDNKTHRDNVINQSRSLKSLHDSRERQDPYVNESFDILKNEIQYSSNIDQINDEGFQDNGILKILEKTTIECFYDLEDDSDDSKENYNTERYLRSLYGSLSTTMKQVDEIYQSKSSRLRSSLDLANIFINFLHIRKDIAYEIASAIIDARRHLIEFQLTEKSSSSTMIDDASISSSIVTAEDSDTAMNENSHTSRSMSKDAENQSHLQKRRSNLSKSKVTYSSKSQRVMNRIITYLSEVDWRVFNYITKHFLQKGTMITRHALEFSSALLIDLIEDSVYQIYFHSKWCSDTHLSSSGTMETNQIENLLVEEFFKNSLCYLFNRLHRIESPLLESIALMQTLKTYVTTNLLKEFASIESHAVPIGLDPCIWFSTNLLIKTICSLTDDILKQMNREYLSDHIKFEYVLISYFRKIQIVDNLQDIIEISKDLAKSKSSSTLSNSKYLLHIIDLDQAPKFFSDQAFKRFKFGEQSQLNDDIEVLKDLVLLDIKKHNIKTIKRSYVPLTMNDLVVHQQNRVLFPSPWILAQYQQRLEAQKKSSINEDHLRENSYRFDEINDFAKTNNLSADVRTLLDSIIRKYATVEENLGVLSHREGLSEEDLTQLIENAIEAVQRFDRENNIGDRKLQNKKTVNDRLIEFFKYAGRHGVRLLDDVLKLAKLRSNDPKKYIPLAVNMFKDRLKSTGGTRPRKQTVRFARTLETLFMATNGEPELIAKMLRRKTDENKSLATELDSLQKIIEKEDNKNIDTSFIEWEPGIKIPPYSTELFTTGKYRQILPTIDETIELTQSSNISEDIDRTFYSEGILSNTIMSHIGLTVAQLIVLITVHNEKPLRLTNTQIEQICAKQDLATAPIQSYLQKLLEEVRLTDEFKLTEEQLIQIAIEENISLADVGHIGVSETNLKLNENQVQCLTNQIDLINSVSSTLELPQEKELSWLVLHLNQLIELCHQQRINIDKLLDNDMDSKNSSLIDVSKIKFTISPLQIVHLVNQYNFNIRKLIVMEQNLKNQSQQTQRFRLNSLQLAYLFAHRRIVNNHDTVGFSISQLIGIYMLLHKSNENDQLSVFSLNYQQIRQLALIQDMPMEHFHSLSGSKEPFQLTHNQLIHIAIENKILLKEIISVTNNQKSKILDLKQLCAVISQHSQSSMMQESFDHIQQSVFLNVEQIFSLVKFSNIDLNQLTTCTTEYTDRTEFCFKPEQLATLWDMSISIDAFERGTSLSPFILSDEQFSSLLGSVTTFDLAKKFKLTSVSPSIQTNESIDNKEVLTDRRKLRSSTLADQLAAMQKRLESSIKAHSDAVGIVSKSILQRHRIENTLNLVHQLCVNSFDDISTKDVETMPPLIIDLLKIDGISENIYNSIKQDEPDKSSNLNKILIEGIQTGQLSFSQIYKIQTQLLTPNLIDEFKSGHLSKHILDAYSSQSEWQITRRVHSSAAQLNRLFSQQSSSISQLDTTMAPVLQQTTTQHILPSNIVFKEDDLNVKQQITSDEYEKLTQTNRQNPIIVFPKSTNNRQQILQNLRDRLDDQLVELKKEYDIEPVKGKTSIRHMTSRLRTMTGIDELETLIDRQIDEVDLLNILDGHANDFINQANIDSNEKNVLFNRNTEHRLNRINERIELVNILQNDIENRRLRRQLTPEELTAFIFEDIHKFEQLTNIHLRDDDLRILSMNRFSSLEQSITRYLTESEYRYLLHNELPFDYIEQALLKRPLTIEERNEQEELTLQPYQDLVPDKNSIASGKLKESLIQKNVQLTHAQLQQILQYRAQVVDEYDIIHSISPSVKLIEDQVNRPLTIREKKRLTQDDYSMIKPIQNANYSYISGRIQETHSMTTSLLENIKDIELEIGRVLTNEEIIMVLNGDIIGLEQAFNNRLSINIIKSMRNNQLNRNLTDKEIRDMLNGIEQILDRQSTPTARSTYELTQLSHTSPIDAKVQELEDVLKPHLAAAQQIAQSDLNKIAQNHSTDLTILQDDSDEDLFIFHRLVKQKLYFNLSEIETAIRQSLNSNELARFADSRFARIESDLGRSLSDVQRSNLLNGKILTIETLIGRSLSPEETGPHLVDLTNIQRILNRSLTFDELTNLAGDRFDGICKILQRPLKIEELIDLLNGNYINIVRIIDEKLNKKKDEELHELPINRIRYFEDILNRKLSPRELLRFAETRFEPILRLLSDFMKPEQIFDLASGRYDKIETFLNRSLTQKEKYELEKSLLQTHVKYPIILDELEHIIQRRLNEPELRALIGDQYQDIEKGLGKTLLEKQIRNILYENDDQSLNEVTDLVHYFIRKYRDDQKRTKFIVNQLIKKLDEDYREHSVESIGIKHLRPLTPPSSIQKKQSDIEFHQSTIELLERLSDDVRKHQIIKRQESSVDAHSSKIFDEQSLLSYDESKTPPNERLSSRSILSYDGHEAKSSQAFKNSTRIVESIADKEYVEEMATVTNAITKFQDKLHKHVEQPSSRQTATTWLSNLNKETTGSYSPTIESIEKKPTNQKSQSIIISNDDDLYLGWKLFKSIDRPELGLKDEKPRMINVKHIAQTYVVGIPEEYADTKTKSKSIRPRLPKTRIIQETTDFVSQLFHLPIISDATHFIVPFRTYNDIIEPVELCESDMIDIADDELQMRDSPDTLEWYEECIQRNVQIHAQIPTEYQPSIVHCHTGRQMIITPAKRAEQRKTSTGESIEKSKELLESSEPRISEDRSTLNSGFMQRLSQPMFDIQSIERTSTTGTATDLIMHTVATSQKSNLLEALEELFSQENLDTYQITESDWHDLFLLLLNSYLRSHSINRKEIFQRITEKLHDLRKNKRRRSTDFYPNISVVLSPATDTRNTLIESQIAERLTSSFESFNSFISSNDSEYNQTGLTTDQSSINASAKKNSSMQFLPQNNSSKTKSTAKFHDLVCKKTQIPINKISTSPIEYIINENKHSSVSMKNRRYKITVIHSDDQCKTPTQSTKLPPIVTKKKPVSRMLIDSQLLSSSSTTRK</sequence>
<comment type="caution">
    <text evidence="3">The sequence shown here is derived from an EMBL/GenBank/DDBJ whole genome shotgun (WGS) entry which is preliminary data.</text>
</comment>
<feature type="region of interest" description="Disordered" evidence="2">
    <location>
        <begin position="1007"/>
        <end position="1046"/>
    </location>
</feature>
<dbReference type="EMBL" id="CAJNRE010014824">
    <property type="protein sequence ID" value="CAF2131470.1"/>
    <property type="molecule type" value="Genomic_DNA"/>
</dbReference>
<name>A0A816W150_9BILA</name>
<proteinExistence type="predicted"/>
<protein>
    <submittedName>
        <fullName evidence="3">Uncharacterized protein</fullName>
    </submittedName>
</protein>
<feature type="coiled-coil region" evidence="1">
    <location>
        <begin position="1541"/>
        <end position="1568"/>
    </location>
</feature>
<feature type="compositionally biased region" description="Polar residues" evidence="2">
    <location>
        <begin position="1011"/>
        <end position="1022"/>
    </location>
</feature>
<evidence type="ECO:0000313" key="3">
    <source>
        <dbReference type="EMBL" id="CAF2131470.1"/>
    </source>
</evidence>
<evidence type="ECO:0000256" key="2">
    <source>
        <dbReference type="SAM" id="MobiDB-lite"/>
    </source>
</evidence>
<keyword evidence="1" id="KW-0175">Coiled coil</keyword>
<organism evidence="3 4">
    <name type="scientific">Rotaria magnacalcarata</name>
    <dbReference type="NCBI Taxonomy" id="392030"/>
    <lineage>
        <taxon>Eukaryota</taxon>
        <taxon>Metazoa</taxon>
        <taxon>Spiralia</taxon>
        <taxon>Gnathifera</taxon>
        <taxon>Rotifera</taxon>
        <taxon>Eurotatoria</taxon>
        <taxon>Bdelloidea</taxon>
        <taxon>Philodinida</taxon>
        <taxon>Philodinidae</taxon>
        <taxon>Rotaria</taxon>
    </lineage>
</organism>
<dbReference type="Proteomes" id="UP000663824">
    <property type="component" value="Unassembled WGS sequence"/>
</dbReference>
<feature type="region of interest" description="Disordered" evidence="2">
    <location>
        <begin position="705"/>
        <end position="744"/>
    </location>
</feature>
<evidence type="ECO:0000313" key="4">
    <source>
        <dbReference type="Proteomes" id="UP000663824"/>
    </source>
</evidence>
<reference evidence="3" key="1">
    <citation type="submission" date="2021-02" db="EMBL/GenBank/DDBJ databases">
        <authorList>
            <person name="Nowell W R."/>
        </authorList>
    </citation>
    <scope>NUCLEOTIDE SEQUENCE</scope>
</reference>
<accession>A0A816W150</accession>
<feature type="region of interest" description="Disordered" evidence="2">
    <location>
        <begin position="3483"/>
        <end position="3514"/>
    </location>
</feature>
<evidence type="ECO:0000256" key="1">
    <source>
        <dbReference type="SAM" id="Coils"/>
    </source>
</evidence>
<gene>
    <name evidence="3" type="ORF">MBJ925_LOCUS27674</name>
</gene>